<proteinExistence type="predicted"/>
<evidence type="ECO:0000313" key="2">
    <source>
        <dbReference type="Proteomes" id="UP000249464"/>
    </source>
</evidence>
<gene>
    <name evidence="1" type="primary">BQ5605_C003g02083</name>
    <name evidence="1" type="ORF">BQ5605_C003G02083</name>
</gene>
<dbReference type="AlphaFoldDB" id="A0A2X0M4P8"/>
<dbReference type="Proteomes" id="UP000249464">
    <property type="component" value="Unassembled WGS sequence"/>
</dbReference>
<dbReference type="EMBL" id="FQNC01000042">
    <property type="protein sequence ID" value="SGY38836.1"/>
    <property type="molecule type" value="Genomic_DNA"/>
</dbReference>
<protein>
    <submittedName>
        <fullName evidence="1">BQ5605_C003g02083 protein</fullName>
    </submittedName>
</protein>
<organism evidence="1 2">
    <name type="scientific">Microbotryum silenes-dioicae</name>
    <dbReference type="NCBI Taxonomy" id="796604"/>
    <lineage>
        <taxon>Eukaryota</taxon>
        <taxon>Fungi</taxon>
        <taxon>Dikarya</taxon>
        <taxon>Basidiomycota</taxon>
        <taxon>Pucciniomycotina</taxon>
        <taxon>Microbotryomycetes</taxon>
        <taxon>Microbotryales</taxon>
        <taxon>Microbotryaceae</taxon>
        <taxon>Microbotryum</taxon>
    </lineage>
</organism>
<keyword evidence="2" id="KW-1185">Reference proteome</keyword>
<accession>A0A2X0M4P8</accession>
<sequence>MLTQHSCGDRFQDVCDTQGKWTGRGNVAGSIERSDNRDFLIHDRASRREADLRERGTANLVDVAAVRVLEHNSEYARRGVGPRHRIYEDVGDLDTQFGEMLSSGLLEFGHWYLRQVCPFVVRVAAGRYEAATDRAGKVVFVTRGKVRPEVEHRAINGDGSAHR</sequence>
<evidence type="ECO:0000313" key="1">
    <source>
        <dbReference type="EMBL" id="SGY38836.1"/>
    </source>
</evidence>
<reference evidence="1 2" key="1">
    <citation type="submission" date="2016-11" db="EMBL/GenBank/DDBJ databases">
        <authorList>
            <person name="Jaros S."/>
            <person name="Januszkiewicz K."/>
            <person name="Wedrychowicz H."/>
        </authorList>
    </citation>
    <scope>NUCLEOTIDE SEQUENCE [LARGE SCALE GENOMIC DNA]</scope>
</reference>
<name>A0A2X0M4P8_9BASI</name>